<comment type="caution">
    <text evidence="1">The sequence shown here is derived from an EMBL/GenBank/DDBJ whole genome shotgun (WGS) entry which is preliminary data.</text>
</comment>
<proteinExistence type="predicted"/>
<evidence type="ECO:0000313" key="1">
    <source>
        <dbReference type="EMBL" id="GBP71105.1"/>
    </source>
</evidence>
<dbReference type="AlphaFoldDB" id="A0A4C1Y9I3"/>
<reference evidence="1 2" key="1">
    <citation type="journal article" date="2019" name="Commun. Biol.">
        <title>The bagworm genome reveals a unique fibroin gene that provides high tensile strength.</title>
        <authorList>
            <person name="Kono N."/>
            <person name="Nakamura H."/>
            <person name="Ohtoshi R."/>
            <person name="Tomita M."/>
            <person name="Numata K."/>
            <person name="Arakawa K."/>
        </authorList>
    </citation>
    <scope>NUCLEOTIDE SEQUENCE [LARGE SCALE GENOMIC DNA]</scope>
</reference>
<gene>
    <name evidence="1" type="ORF">EVAR_53385_1</name>
</gene>
<name>A0A4C1Y9I3_EUMVA</name>
<dbReference type="EMBL" id="BGZK01001097">
    <property type="protein sequence ID" value="GBP71105.1"/>
    <property type="molecule type" value="Genomic_DNA"/>
</dbReference>
<organism evidence="1 2">
    <name type="scientific">Eumeta variegata</name>
    <name type="common">Bagworm moth</name>
    <name type="synonym">Eumeta japonica</name>
    <dbReference type="NCBI Taxonomy" id="151549"/>
    <lineage>
        <taxon>Eukaryota</taxon>
        <taxon>Metazoa</taxon>
        <taxon>Ecdysozoa</taxon>
        <taxon>Arthropoda</taxon>
        <taxon>Hexapoda</taxon>
        <taxon>Insecta</taxon>
        <taxon>Pterygota</taxon>
        <taxon>Neoptera</taxon>
        <taxon>Endopterygota</taxon>
        <taxon>Lepidoptera</taxon>
        <taxon>Glossata</taxon>
        <taxon>Ditrysia</taxon>
        <taxon>Tineoidea</taxon>
        <taxon>Psychidae</taxon>
        <taxon>Oiketicinae</taxon>
        <taxon>Eumeta</taxon>
    </lineage>
</organism>
<accession>A0A4C1Y9I3</accession>
<protein>
    <submittedName>
        <fullName evidence="1">Uncharacterized protein</fullName>
    </submittedName>
</protein>
<keyword evidence="2" id="KW-1185">Reference proteome</keyword>
<dbReference type="Proteomes" id="UP000299102">
    <property type="component" value="Unassembled WGS sequence"/>
</dbReference>
<sequence length="134" mass="15132">MGVISRLSFLLVFVYFYIKGLTGSELKLSAPHPRERRVADGRPHYYDNNGQTAFGTLRSTKRRYGLIRLKRFTFLINSPTIGVEPDTNKDKRALIRLGNCEKVSNIFITKFRCPSKCGADGGLPPPRPHSTAEF</sequence>
<evidence type="ECO:0000313" key="2">
    <source>
        <dbReference type="Proteomes" id="UP000299102"/>
    </source>
</evidence>